<dbReference type="SMART" id="SM00450">
    <property type="entry name" value="RHOD"/>
    <property type="match status" value="1"/>
</dbReference>
<dbReference type="OrthoDB" id="9800872at2"/>
<dbReference type="PANTHER" id="PTHR43031:SF1">
    <property type="entry name" value="PYRIDINE NUCLEOTIDE-DISULPHIDE OXIDOREDUCTASE"/>
    <property type="match status" value="1"/>
</dbReference>
<dbReference type="InterPro" id="IPR001763">
    <property type="entry name" value="Rhodanese-like_dom"/>
</dbReference>
<dbReference type="Proteomes" id="UP000049127">
    <property type="component" value="Unassembled WGS sequence"/>
</dbReference>
<dbReference type="SUPFAM" id="SSF52821">
    <property type="entry name" value="Rhodanese/Cell cycle control phosphatase"/>
    <property type="match status" value="1"/>
</dbReference>
<dbReference type="PROSITE" id="PS50206">
    <property type="entry name" value="RHODANESE_3"/>
    <property type="match status" value="1"/>
</dbReference>
<feature type="domain" description="Rhodanese" evidence="1">
    <location>
        <begin position="16"/>
        <end position="98"/>
    </location>
</feature>
<proteinExistence type="predicted"/>
<dbReference type="Gene3D" id="3.40.250.10">
    <property type="entry name" value="Rhodanese-like domain"/>
    <property type="match status" value="1"/>
</dbReference>
<evidence type="ECO:0000259" key="1">
    <source>
        <dbReference type="PROSITE" id="PS50206"/>
    </source>
</evidence>
<name>A0A0C7G5F8_PARSO</name>
<accession>A0A0C7G5F8</accession>
<reference evidence="3" key="1">
    <citation type="submission" date="2015-01" db="EMBL/GenBank/DDBJ databases">
        <authorList>
            <person name="Aslett M.A."/>
            <person name="De Silva N."/>
        </authorList>
    </citation>
    <scope>NUCLEOTIDE SEQUENCE [LARGE SCALE GENOMIC DNA]</scope>
    <source>
        <strain evidence="3">R28058</strain>
    </source>
</reference>
<dbReference type="AlphaFoldDB" id="A0A0C7G5F8"/>
<organism evidence="2 3">
    <name type="scientific">Paraclostridium sordellii</name>
    <name type="common">Clostridium sordellii</name>
    <dbReference type="NCBI Taxonomy" id="1505"/>
    <lineage>
        <taxon>Bacteria</taxon>
        <taxon>Bacillati</taxon>
        <taxon>Bacillota</taxon>
        <taxon>Clostridia</taxon>
        <taxon>Peptostreptococcales</taxon>
        <taxon>Peptostreptococcaceae</taxon>
        <taxon>Paraclostridium</taxon>
    </lineage>
</organism>
<dbReference type="RefSeq" id="WP_055341657.1">
    <property type="nucleotide sequence ID" value="NZ_CDNI01000003.1"/>
</dbReference>
<evidence type="ECO:0000313" key="2">
    <source>
        <dbReference type="EMBL" id="CEQ03256.1"/>
    </source>
</evidence>
<evidence type="ECO:0000313" key="3">
    <source>
        <dbReference type="Proteomes" id="UP000049127"/>
    </source>
</evidence>
<dbReference type="EMBL" id="CEKZ01000003">
    <property type="protein sequence ID" value="CEQ03256.1"/>
    <property type="molecule type" value="Genomic_DNA"/>
</dbReference>
<protein>
    <submittedName>
        <fullName evidence="2">Rhodanese-like domain-containing protein</fullName>
    </submittedName>
</protein>
<dbReference type="CDD" id="cd00158">
    <property type="entry name" value="RHOD"/>
    <property type="match status" value="1"/>
</dbReference>
<dbReference type="PANTHER" id="PTHR43031">
    <property type="entry name" value="FAD-DEPENDENT OXIDOREDUCTASE"/>
    <property type="match status" value="1"/>
</dbReference>
<sequence>MNYINIDNNKLKELVKESNTVLIDIRTKEEFEEGNILGSINIPLQNLMYDIDEIDEFKDKNVIVYCRSGHRSITACNLLEIEGFKNIYNLEKGIIEFN</sequence>
<dbReference type="InterPro" id="IPR036873">
    <property type="entry name" value="Rhodanese-like_dom_sf"/>
</dbReference>
<gene>
    <name evidence="2" type="primary">yibN</name>
    <name evidence="2" type="ORF">R28058_09891</name>
</gene>
<dbReference type="Pfam" id="PF00581">
    <property type="entry name" value="Rhodanese"/>
    <property type="match status" value="1"/>
</dbReference>
<dbReference type="InterPro" id="IPR050229">
    <property type="entry name" value="GlpE_sulfurtransferase"/>
</dbReference>